<evidence type="ECO:0000256" key="1">
    <source>
        <dbReference type="ARBA" id="ARBA00004496"/>
    </source>
</evidence>
<comment type="cofactor">
    <cofactor evidence="10">
        <name>Zn(2+)</name>
        <dbReference type="ChEBI" id="CHEBI:29105"/>
    </cofactor>
    <text evidence="10">Binds 2 Zn(2+) ions per subunit.</text>
</comment>
<dbReference type="SUPFAM" id="SSF55031">
    <property type="entry name" value="Bacterial exopeptidase dimerisation domain"/>
    <property type="match status" value="1"/>
</dbReference>
<feature type="binding site" evidence="10">
    <location>
        <position position="121"/>
    </location>
    <ligand>
        <name>Zn(2+)</name>
        <dbReference type="ChEBI" id="CHEBI:29105"/>
        <label>1</label>
    </ligand>
</feature>
<dbReference type="FunFam" id="1.10.150.900:FF:000001">
    <property type="entry name" value="Aminoacylase-1, putative"/>
    <property type="match status" value="1"/>
</dbReference>
<dbReference type="Gene3D" id="3.30.70.360">
    <property type="match status" value="1"/>
</dbReference>
<protein>
    <recommendedName>
        <fullName evidence="3">N-acyl-aliphatic-L-amino acid amidohydrolase</fullName>
        <ecNumber evidence="3">3.5.1.14</ecNumber>
    </recommendedName>
    <alternativeName>
        <fullName evidence="8">N-acyl-L-amino-acid amidohydrolase</fullName>
    </alternativeName>
</protein>
<dbReference type="GO" id="GO:0006520">
    <property type="term" value="P:amino acid metabolic process"/>
    <property type="evidence" value="ECO:0007669"/>
    <property type="project" value="InterPro"/>
</dbReference>
<evidence type="ECO:0000256" key="7">
    <source>
        <dbReference type="ARBA" id="ARBA00022833"/>
    </source>
</evidence>
<feature type="binding site" evidence="10">
    <location>
        <position position="88"/>
    </location>
    <ligand>
        <name>Zn(2+)</name>
        <dbReference type="ChEBI" id="CHEBI:29105"/>
        <label>1</label>
    </ligand>
</feature>
<evidence type="ECO:0000256" key="2">
    <source>
        <dbReference type="ARBA" id="ARBA00006247"/>
    </source>
</evidence>
<evidence type="ECO:0000256" key="8">
    <source>
        <dbReference type="ARBA" id="ARBA00029656"/>
    </source>
</evidence>
<keyword evidence="6" id="KW-0378">Hydrolase</keyword>
<feature type="active site" description="Proton acceptor" evidence="9">
    <location>
        <position position="155"/>
    </location>
</feature>
<feature type="domain" description="Peptidase M20 dimerisation" evidence="11">
    <location>
        <begin position="197"/>
        <end position="306"/>
    </location>
</feature>
<keyword evidence="7 10" id="KW-0862">Zinc</keyword>
<dbReference type="AlphaFoldDB" id="A0A8D0G0Q9"/>
<dbReference type="InterPro" id="IPR011650">
    <property type="entry name" value="Peptidase_M20_dimer"/>
</dbReference>
<dbReference type="InterPro" id="IPR002933">
    <property type="entry name" value="Peptidase_M20"/>
</dbReference>
<dbReference type="InterPro" id="IPR052083">
    <property type="entry name" value="Aminoacylase-1_M20A"/>
</dbReference>
<dbReference type="Pfam" id="PF07687">
    <property type="entry name" value="M20_dimer"/>
    <property type="match status" value="1"/>
</dbReference>
<keyword evidence="13" id="KW-1185">Reference proteome</keyword>
<dbReference type="InterPro" id="IPR010159">
    <property type="entry name" value="N-acyl_aa_amidohydrolase"/>
</dbReference>
<dbReference type="PANTHER" id="PTHR45892">
    <property type="entry name" value="AMINOACYLASE-1"/>
    <property type="match status" value="1"/>
</dbReference>
<dbReference type="PROSITE" id="PS00759">
    <property type="entry name" value="ARGE_DAPE_CPG2_2"/>
    <property type="match status" value="1"/>
</dbReference>
<dbReference type="EC" id="3.5.1.14" evidence="3"/>
<evidence type="ECO:0000256" key="9">
    <source>
        <dbReference type="PIRSR" id="PIRSR036696-1"/>
    </source>
</evidence>
<feature type="binding site" evidence="10">
    <location>
        <position position="381"/>
    </location>
    <ligand>
        <name>Zn(2+)</name>
        <dbReference type="ChEBI" id="CHEBI:29105"/>
        <label>2</label>
    </ligand>
</feature>
<dbReference type="InterPro" id="IPR001261">
    <property type="entry name" value="ArgE/DapE_CS"/>
</dbReference>
<dbReference type="CDD" id="cd05646">
    <property type="entry name" value="M20_AcylaseI_like"/>
    <property type="match status" value="1"/>
</dbReference>
<proteinExistence type="inferred from homology"/>
<name>A0A8D0G0Q9_SPHPU</name>
<accession>A0A8D0G0Q9</accession>
<dbReference type="GO" id="GO:0042802">
    <property type="term" value="F:identical protein binding"/>
    <property type="evidence" value="ECO:0007669"/>
    <property type="project" value="Ensembl"/>
</dbReference>
<dbReference type="PANTHER" id="PTHR45892:SF1">
    <property type="entry name" value="AMINOACYLASE-1"/>
    <property type="match status" value="1"/>
</dbReference>
<dbReference type="GeneTree" id="ENSGT00940000155631"/>
<comment type="similarity">
    <text evidence="2">Belongs to the peptidase M20A family.</text>
</comment>
<keyword evidence="5 10" id="KW-0479">Metal-binding</keyword>
<dbReference type="Proteomes" id="UP000694392">
    <property type="component" value="Unplaced"/>
</dbReference>
<evidence type="ECO:0000256" key="4">
    <source>
        <dbReference type="ARBA" id="ARBA00022490"/>
    </source>
</evidence>
<keyword evidence="4" id="KW-0963">Cytoplasm</keyword>
<evidence type="ECO:0000256" key="6">
    <source>
        <dbReference type="ARBA" id="ARBA00022801"/>
    </source>
</evidence>
<dbReference type="InterPro" id="IPR036264">
    <property type="entry name" value="Bact_exopeptidase_dim_dom"/>
</dbReference>
<feature type="binding site" evidence="10">
    <location>
        <position position="156"/>
    </location>
    <ligand>
        <name>Zn(2+)</name>
        <dbReference type="ChEBI" id="CHEBI:29105"/>
        <label>2</label>
    </ligand>
</feature>
<dbReference type="OMA" id="GTDAKQF"/>
<dbReference type="PROSITE" id="PS00758">
    <property type="entry name" value="ARGE_DAPE_CPG2_1"/>
    <property type="match status" value="1"/>
</dbReference>
<feature type="active site" evidence="9">
    <location>
        <position position="90"/>
    </location>
</feature>
<dbReference type="FunFam" id="3.40.630.10:FF:000019">
    <property type="entry name" value="Aminoacylase 1"/>
    <property type="match status" value="1"/>
</dbReference>
<dbReference type="GO" id="GO:0070062">
    <property type="term" value="C:extracellular exosome"/>
    <property type="evidence" value="ECO:0007669"/>
    <property type="project" value="Ensembl"/>
</dbReference>
<evidence type="ECO:0000313" key="12">
    <source>
        <dbReference type="Ensembl" id="ENSSPUP00000000079.1"/>
    </source>
</evidence>
<evidence type="ECO:0000256" key="3">
    <source>
        <dbReference type="ARBA" id="ARBA00011913"/>
    </source>
</evidence>
<dbReference type="Gene3D" id="3.40.630.10">
    <property type="entry name" value="Zn peptidases"/>
    <property type="match status" value="1"/>
</dbReference>
<evidence type="ECO:0000256" key="10">
    <source>
        <dbReference type="PIRSR" id="PIRSR036696-2"/>
    </source>
</evidence>
<reference evidence="12" key="1">
    <citation type="submission" date="2025-08" db="UniProtKB">
        <authorList>
            <consortium name="Ensembl"/>
        </authorList>
    </citation>
    <scope>IDENTIFICATION</scope>
</reference>
<feature type="binding site" evidence="10">
    <location>
        <position position="121"/>
    </location>
    <ligand>
        <name>Zn(2+)</name>
        <dbReference type="ChEBI" id="CHEBI:29105"/>
        <label>2</label>
    </ligand>
</feature>
<evidence type="ECO:0000256" key="5">
    <source>
        <dbReference type="ARBA" id="ARBA00022723"/>
    </source>
</evidence>
<dbReference type="FunFam" id="3.30.70.360:FF:000005">
    <property type="entry name" value="Putative Aminoacylase-1"/>
    <property type="match status" value="1"/>
</dbReference>
<reference evidence="12" key="2">
    <citation type="submission" date="2025-09" db="UniProtKB">
        <authorList>
            <consortium name="Ensembl"/>
        </authorList>
    </citation>
    <scope>IDENTIFICATION</scope>
</reference>
<dbReference type="PIRSF" id="PIRSF036696">
    <property type="entry name" value="ACY-1"/>
    <property type="match status" value="1"/>
</dbReference>
<dbReference type="Ensembl" id="ENSSPUT00000000087.1">
    <property type="protein sequence ID" value="ENSSPUP00000000079.1"/>
    <property type="gene ID" value="ENSSPUG00000000113.1"/>
</dbReference>
<sequence>MLPEKDPRKTGDKDSREDSSVTLFREYLRIKTVHPEPNYDAAVQFLERIAAELGLGCQKVEVCPSRVITVLTWQGTNPQLRSILLNSHTDVVPVFEEHWHHNPFVAFKDSEGNIYARGAQDMKCVSIQYIEAIRRLKATGKHFSRTVHMSFVPDEEIGGHKGMEMFVKRPEFKALNVGFALDEGLANPTDTFTVFYGEKCPWWIKVKAQGNPGHGSRFIENTAAEKLHRVITSLLAFREREKQRLKSEEHLTLGDVTSLNLTLLEGGVSFNVVPSEMTASFDIRIPPTVDLKAFEEQLTAWCQAAGEGVTYNFCQKYTDQTVTPIDESDPWWKVFSETCREMNMKLKCEIFPAATDSRYIRAAGHPAIGFSPMNRTPVLLHDHNEFLNEQVFLHGIEIYTRLIPALASVPSLPVEA</sequence>
<dbReference type="GO" id="GO:0005737">
    <property type="term" value="C:cytoplasm"/>
    <property type="evidence" value="ECO:0007669"/>
    <property type="project" value="UniProtKB-SubCell"/>
</dbReference>
<dbReference type="Pfam" id="PF01546">
    <property type="entry name" value="Peptidase_M20"/>
    <property type="match status" value="1"/>
</dbReference>
<feature type="binding site" evidence="10">
    <location>
        <position position="183"/>
    </location>
    <ligand>
        <name>Zn(2+)</name>
        <dbReference type="ChEBI" id="CHEBI:29105"/>
        <label>1</label>
    </ligand>
</feature>
<comment type="subcellular location">
    <subcellularLocation>
        <location evidence="1">Cytoplasm</location>
    </subcellularLocation>
</comment>
<dbReference type="GO" id="GO:0004046">
    <property type="term" value="F:aminoacylase activity"/>
    <property type="evidence" value="ECO:0007669"/>
    <property type="project" value="UniProtKB-EC"/>
</dbReference>
<dbReference type="SUPFAM" id="SSF53187">
    <property type="entry name" value="Zn-dependent exopeptidases"/>
    <property type="match status" value="1"/>
</dbReference>
<gene>
    <name evidence="12" type="primary">ACY1</name>
</gene>
<dbReference type="NCBIfam" id="TIGR01880">
    <property type="entry name" value="Ac-peptdase-euk"/>
    <property type="match status" value="1"/>
</dbReference>
<dbReference type="GO" id="GO:0046872">
    <property type="term" value="F:metal ion binding"/>
    <property type="evidence" value="ECO:0007669"/>
    <property type="project" value="UniProtKB-KW"/>
</dbReference>
<dbReference type="Gene3D" id="1.10.150.900">
    <property type="match status" value="1"/>
</dbReference>
<organism evidence="12 13">
    <name type="scientific">Sphenodon punctatus</name>
    <name type="common">Tuatara</name>
    <name type="synonym">Hatteria punctata</name>
    <dbReference type="NCBI Taxonomy" id="8508"/>
    <lineage>
        <taxon>Eukaryota</taxon>
        <taxon>Metazoa</taxon>
        <taxon>Chordata</taxon>
        <taxon>Craniata</taxon>
        <taxon>Vertebrata</taxon>
        <taxon>Euteleostomi</taxon>
        <taxon>Lepidosauria</taxon>
        <taxon>Sphenodontia</taxon>
        <taxon>Sphenodontidae</taxon>
        <taxon>Sphenodon</taxon>
    </lineage>
</organism>
<evidence type="ECO:0000313" key="13">
    <source>
        <dbReference type="Proteomes" id="UP000694392"/>
    </source>
</evidence>
<evidence type="ECO:0000259" key="11">
    <source>
        <dbReference type="Pfam" id="PF07687"/>
    </source>
</evidence>